<dbReference type="Gene3D" id="3.40.50.1820">
    <property type="entry name" value="alpha/beta hydrolase"/>
    <property type="match status" value="1"/>
</dbReference>
<organism evidence="2 3">
    <name type="scientific">Candidatus Phaeomarinibacter ectocarpi</name>
    <dbReference type="NCBI Taxonomy" id="1458461"/>
    <lineage>
        <taxon>Bacteria</taxon>
        <taxon>Pseudomonadati</taxon>
        <taxon>Pseudomonadota</taxon>
        <taxon>Alphaproteobacteria</taxon>
        <taxon>Hyphomicrobiales</taxon>
        <taxon>Parvibaculaceae</taxon>
        <taxon>Candidatus Phaeomarinibacter</taxon>
    </lineage>
</organism>
<dbReference type="GO" id="GO:0047372">
    <property type="term" value="F:monoacylglycerol lipase activity"/>
    <property type="evidence" value="ECO:0007669"/>
    <property type="project" value="UniProtKB-EC"/>
</dbReference>
<dbReference type="HOGENOM" id="CLU_1011508_0_0_5"/>
<keyword evidence="2" id="KW-0378">Hydrolase</keyword>
<dbReference type="PANTHER" id="PTHR11614">
    <property type="entry name" value="PHOSPHOLIPASE-RELATED"/>
    <property type="match status" value="1"/>
</dbReference>
<dbReference type="KEGG" id="pect:BN1012_Phect1980"/>
<dbReference type="InterPro" id="IPR022742">
    <property type="entry name" value="Hydrolase_4"/>
</dbReference>
<dbReference type="PATRIC" id="fig|1458461.3.peg.1986"/>
<dbReference type="EC" id="3.1.1.23" evidence="2"/>
<dbReference type="SUPFAM" id="SSF53474">
    <property type="entry name" value="alpha/beta-Hydrolases"/>
    <property type="match status" value="1"/>
</dbReference>
<dbReference type="EC" id="3.1.1.5" evidence="2"/>
<sequence length="278" mass="30567">MQRETHLLNEIHAVRFTGDTPKYALVVSHGIGAHGGIYDIFCEQHAARGADIWSYDAPGHGRSTTNRPRGQWTMEEWAQASRDWAAHVKQETGLPVFTLGSSLGVAAAISAINSNDVTGAICMGSPAVPGAPMFKALREAWRNDAVKQVLGQLGRAARLDIKTFFNFDEDYGYAGASEQKQLDPWNTWSYDLESWASFFQYDPEQPPEANTKPVLYTAGEKDPSFPPDVIKLAASAIGGPVTLKVFEDAGHQLMLFETTRFSDAVHDFCLSTLRDEDA</sequence>
<dbReference type="STRING" id="1458461.BN1012_Phect1980"/>
<dbReference type="EMBL" id="HG966617">
    <property type="protein sequence ID" value="CDO60193.1"/>
    <property type="molecule type" value="Genomic_DNA"/>
</dbReference>
<accession>X5M9H6</accession>
<dbReference type="RefSeq" id="WP_043948290.1">
    <property type="nucleotide sequence ID" value="NZ_HG966617.1"/>
</dbReference>
<dbReference type="Proteomes" id="UP000032160">
    <property type="component" value="Chromosome I"/>
</dbReference>
<dbReference type="AlphaFoldDB" id="X5M9H6"/>
<keyword evidence="3" id="KW-1185">Reference proteome</keyword>
<dbReference type="OrthoDB" id="9806902at2"/>
<protein>
    <submittedName>
        <fullName evidence="2">Lysophospholipase Monoglyceride lipase putative</fullName>
        <ecNumber evidence="2">3.1.1.23</ecNumber>
        <ecNumber evidence="2">3.1.1.5</ecNumber>
    </submittedName>
</protein>
<dbReference type="Pfam" id="PF12146">
    <property type="entry name" value="Hydrolase_4"/>
    <property type="match status" value="1"/>
</dbReference>
<feature type="domain" description="Serine aminopeptidase S33" evidence="1">
    <location>
        <begin position="20"/>
        <end position="257"/>
    </location>
</feature>
<evidence type="ECO:0000259" key="1">
    <source>
        <dbReference type="Pfam" id="PF12146"/>
    </source>
</evidence>
<proteinExistence type="predicted"/>
<reference evidence="2 3" key="1">
    <citation type="journal article" date="2014" name="Front. Genet.">
        <title>Genome and metabolic network of "Candidatus Phaeomarinobacter ectocarpi" Ec32, a new candidate genus of Alphaproteobacteria frequently associated with brown algae.</title>
        <authorList>
            <person name="Dittami S.M."/>
            <person name="Barbeyron T."/>
            <person name="Boyen C."/>
            <person name="Cambefort J."/>
            <person name="Collet G."/>
            <person name="Delage L."/>
            <person name="Gobet A."/>
            <person name="Groisillier A."/>
            <person name="Leblanc C."/>
            <person name="Michel G."/>
            <person name="Scornet D."/>
            <person name="Siegel A."/>
            <person name="Tapia J.E."/>
            <person name="Tonon T."/>
        </authorList>
    </citation>
    <scope>NUCLEOTIDE SEQUENCE [LARGE SCALE GENOMIC DNA]</scope>
    <source>
        <strain evidence="2 3">Ec32</strain>
    </source>
</reference>
<dbReference type="GO" id="GO:0004622">
    <property type="term" value="F:phosphatidylcholine lysophospholipase activity"/>
    <property type="evidence" value="ECO:0007669"/>
    <property type="project" value="UniProtKB-EC"/>
</dbReference>
<gene>
    <name evidence="2" type="ORF">BN1012_Phect1980</name>
</gene>
<name>X5M9H6_9HYPH</name>
<dbReference type="InterPro" id="IPR029058">
    <property type="entry name" value="AB_hydrolase_fold"/>
</dbReference>
<dbReference type="InterPro" id="IPR051044">
    <property type="entry name" value="MAG_DAG_Lipase"/>
</dbReference>
<evidence type="ECO:0000313" key="2">
    <source>
        <dbReference type="EMBL" id="CDO60193.1"/>
    </source>
</evidence>
<evidence type="ECO:0000313" key="3">
    <source>
        <dbReference type="Proteomes" id="UP000032160"/>
    </source>
</evidence>